<feature type="non-terminal residue" evidence="1">
    <location>
        <position position="1"/>
    </location>
</feature>
<name>A0A392QGD9_9FABA</name>
<accession>A0A392QGD9</accession>
<proteinExistence type="predicted"/>
<organism evidence="1 2">
    <name type="scientific">Trifolium medium</name>
    <dbReference type="NCBI Taxonomy" id="97028"/>
    <lineage>
        <taxon>Eukaryota</taxon>
        <taxon>Viridiplantae</taxon>
        <taxon>Streptophyta</taxon>
        <taxon>Embryophyta</taxon>
        <taxon>Tracheophyta</taxon>
        <taxon>Spermatophyta</taxon>
        <taxon>Magnoliopsida</taxon>
        <taxon>eudicotyledons</taxon>
        <taxon>Gunneridae</taxon>
        <taxon>Pentapetalae</taxon>
        <taxon>rosids</taxon>
        <taxon>fabids</taxon>
        <taxon>Fabales</taxon>
        <taxon>Fabaceae</taxon>
        <taxon>Papilionoideae</taxon>
        <taxon>50 kb inversion clade</taxon>
        <taxon>NPAAA clade</taxon>
        <taxon>Hologalegina</taxon>
        <taxon>IRL clade</taxon>
        <taxon>Trifolieae</taxon>
        <taxon>Trifolium</taxon>
    </lineage>
</organism>
<comment type="caution">
    <text evidence="1">The sequence shown here is derived from an EMBL/GenBank/DDBJ whole genome shotgun (WGS) entry which is preliminary data.</text>
</comment>
<dbReference type="EMBL" id="LXQA010134956">
    <property type="protein sequence ID" value="MCI23248.1"/>
    <property type="molecule type" value="Genomic_DNA"/>
</dbReference>
<dbReference type="Proteomes" id="UP000265520">
    <property type="component" value="Unassembled WGS sequence"/>
</dbReference>
<evidence type="ECO:0000313" key="2">
    <source>
        <dbReference type="Proteomes" id="UP000265520"/>
    </source>
</evidence>
<evidence type="ECO:0000313" key="1">
    <source>
        <dbReference type="EMBL" id="MCI23248.1"/>
    </source>
</evidence>
<dbReference type="AlphaFoldDB" id="A0A392QGD9"/>
<sequence length="141" mass="16483">VSMAEELPQPSTSNSRVDYSWVADEPRNTVFVYAERWYYIPEDMFMEISSSEDWEVRTPSLSRRICSAWGWGTIPTEDYDRLVVFVEKFPVNLLEDGERNPLLDSEGRQKTSAKLVDTKRLLGCKTQKDVDAFFRMPFFVH</sequence>
<protein>
    <submittedName>
        <fullName evidence="1">Uncharacterized protein</fullName>
    </submittedName>
</protein>
<reference evidence="1 2" key="1">
    <citation type="journal article" date="2018" name="Front. Plant Sci.">
        <title>Red Clover (Trifolium pratense) and Zigzag Clover (T. medium) - A Picture of Genomic Similarities and Differences.</title>
        <authorList>
            <person name="Dluhosova J."/>
            <person name="Istvanek J."/>
            <person name="Nedelnik J."/>
            <person name="Repkova J."/>
        </authorList>
    </citation>
    <scope>NUCLEOTIDE SEQUENCE [LARGE SCALE GENOMIC DNA]</scope>
    <source>
        <strain evidence="2">cv. 10/8</strain>
        <tissue evidence="1">Leaf</tissue>
    </source>
</reference>
<keyword evidence="2" id="KW-1185">Reference proteome</keyword>